<dbReference type="EMBL" id="GBXM01000680">
    <property type="protein sequence ID" value="JAI07898.1"/>
    <property type="molecule type" value="Transcribed_RNA"/>
</dbReference>
<organism evidence="1">
    <name type="scientific">Anguilla anguilla</name>
    <name type="common">European freshwater eel</name>
    <name type="synonym">Muraena anguilla</name>
    <dbReference type="NCBI Taxonomy" id="7936"/>
    <lineage>
        <taxon>Eukaryota</taxon>
        <taxon>Metazoa</taxon>
        <taxon>Chordata</taxon>
        <taxon>Craniata</taxon>
        <taxon>Vertebrata</taxon>
        <taxon>Euteleostomi</taxon>
        <taxon>Actinopterygii</taxon>
        <taxon>Neopterygii</taxon>
        <taxon>Teleostei</taxon>
        <taxon>Anguilliformes</taxon>
        <taxon>Anguillidae</taxon>
        <taxon>Anguilla</taxon>
    </lineage>
</organism>
<reference evidence="1" key="1">
    <citation type="submission" date="2014-11" db="EMBL/GenBank/DDBJ databases">
        <authorList>
            <person name="Amaro Gonzalez C."/>
        </authorList>
    </citation>
    <scope>NUCLEOTIDE SEQUENCE</scope>
</reference>
<protein>
    <submittedName>
        <fullName evidence="1">Uncharacterized protein</fullName>
    </submittedName>
</protein>
<name>A0A0E9XYU3_ANGAN</name>
<sequence length="11" mass="1282">MCMWVCGILLL</sequence>
<evidence type="ECO:0000313" key="1">
    <source>
        <dbReference type="EMBL" id="JAI07898.1"/>
    </source>
</evidence>
<accession>A0A0E9XYU3</accession>
<reference evidence="1" key="2">
    <citation type="journal article" date="2015" name="Fish Shellfish Immunol.">
        <title>Early steps in the European eel (Anguilla anguilla)-Vibrio vulnificus interaction in the gills: Role of the RtxA13 toxin.</title>
        <authorList>
            <person name="Callol A."/>
            <person name="Pajuelo D."/>
            <person name="Ebbesson L."/>
            <person name="Teles M."/>
            <person name="MacKenzie S."/>
            <person name="Amaro C."/>
        </authorList>
    </citation>
    <scope>NUCLEOTIDE SEQUENCE</scope>
</reference>
<proteinExistence type="predicted"/>